<name>A0A973VZ57_9BRAD</name>
<evidence type="ECO:0000256" key="3">
    <source>
        <dbReference type="ARBA" id="ARBA00022777"/>
    </source>
</evidence>
<dbReference type="PIRSF" id="PIRSF000538">
    <property type="entry name" value="GlpK"/>
    <property type="match status" value="1"/>
</dbReference>
<evidence type="ECO:0000256" key="2">
    <source>
        <dbReference type="ARBA" id="ARBA00022679"/>
    </source>
</evidence>
<dbReference type="Gene3D" id="3.30.420.40">
    <property type="match status" value="2"/>
</dbReference>
<reference evidence="7" key="3">
    <citation type="submission" date="2024-03" db="EMBL/GenBank/DDBJ databases">
        <authorList>
            <person name="Bromfield E.S.P."/>
            <person name="Cloutier S."/>
        </authorList>
    </citation>
    <scope>NUCLEOTIDE SEQUENCE</scope>
    <source>
        <strain evidence="7">5S5</strain>
    </source>
</reference>
<feature type="domain" description="Carbohydrate kinase FGGY C-terminal" evidence="5">
    <location>
        <begin position="268"/>
        <end position="462"/>
    </location>
</feature>
<organism evidence="6">
    <name type="scientific">Bradyrhizobium septentrionale</name>
    <dbReference type="NCBI Taxonomy" id="1404411"/>
    <lineage>
        <taxon>Bacteria</taxon>
        <taxon>Pseudomonadati</taxon>
        <taxon>Pseudomonadota</taxon>
        <taxon>Alphaproteobacteria</taxon>
        <taxon>Hyphomicrobiales</taxon>
        <taxon>Nitrobacteraceae</taxon>
        <taxon>Bradyrhizobium</taxon>
    </lineage>
</organism>
<keyword evidence="3 6" id="KW-0418">Kinase</keyword>
<dbReference type="GO" id="GO:0016301">
    <property type="term" value="F:kinase activity"/>
    <property type="evidence" value="ECO:0007669"/>
    <property type="project" value="UniProtKB-KW"/>
</dbReference>
<accession>A0A973VZ57</accession>
<dbReference type="PANTHER" id="PTHR43095">
    <property type="entry name" value="SUGAR KINASE"/>
    <property type="match status" value="1"/>
</dbReference>
<dbReference type="AlphaFoldDB" id="A0A973VZ57"/>
<dbReference type="EC" id="2.7.1.-" evidence="7"/>
<proteinExistence type="inferred from homology"/>
<feature type="domain" description="Carbohydrate kinase FGGY N-terminal" evidence="4">
    <location>
        <begin position="9"/>
        <end position="254"/>
    </location>
</feature>
<keyword evidence="2 7" id="KW-0808">Transferase</keyword>
<dbReference type="GO" id="GO:0005975">
    <property type="term" value="P:carbohydrate metabolic process"/>
    <property type="evidence" value="ECO:0007669"/>
    <property type="project" value="InterPro"/>
</dbReference>
<dbReference type="Pfam" id="PF00370">
    <property type="entry name" value="FGGY_N"/>
    <property type="match status" value="1"/>
</dbReference>
<comment type="similarity">
    <text evidence="1">Belongs to the FGGY kinase family.</text>
</comment>
<evidence type="ECO:0000256" key="1">
    <source>
        <dbReference type="ARBA" id="ARBA00009156"/>
    </source>
</evidence>
<dbReference type="EMBL" id="CP147711">
    <property type="protein sequence ID" value="WXC77323.1"/>
    <property type="molecule type" value="Genomic_DNA"/>
</dbReference>
<dbReference type="RefSeq" id="WP_166204078.1">
    <property type="nucleotide sequence ID" value="NZ_CP088285.1"/>
</dbReference>
<reference evidence="7" key="2">
    <citation type="journal article" date="2021" name="Int. J. Syst. Evol. Microbiol.">
        <title>Bradyrhizobium septentrionale sp. nov. (sv. septentrionale) and Bradyrhizobium quebecense sp. nov. (sv. septentrionale) associated with legumes native to Canada possess rearranged symbiosis genes and numerous insertion sequences.</title>
        <authorList>
            <person name="Bromfield E.S.P."/>
            <person name="Cloutier S."/>
        </authorList>
    </citation>
    <scope>NUCLEOTIDE SEQUENCE</scope>
    <source>
        <strain evidence="7">5S5</strain>
    </source>
</reference>
<reference evidence="6" key="1">
    <citation type="submission" date="2020-06" db="EMBL/GenBank/DDBJ databases">
        <title>Whole Genome Sequence of Bradyrhizobium sp. Strain 1S1.</title>
        <authorList>
            <person name="Bromfield E.S.P."/>
            <person name="Cloutier S."/>
        </authorList>
    </citation>
    <scope>NUCLEOTIDE SEQUENCE [LARGE SCALE GENOMIC DNA]</scope>
    <source>
        <strain evidence="6">1S1</strain>
    </source>
</reference>
<keyword evidence="8" id="KW-1185">Reference proteome</keyword>
<evidence type="ECO:0000313" key="7">
    <source>
        <dbReference type="EMBL" id="WXC77323.1"/>
    </source>
</evidence>
<dbReference type="InterPro" id="IPR043129">
    <property type="entry name" value="ATPase_NBD"/>
</dbReference>
<sequence>MTASASRDVIIGIDAGTSLIKAVAFTLAGEQLADVSRPNVYSSPAGGHVVQDMARTWSDTVAVIRALANALPDLSARIAAIAVTGQGDGTWLIDDDGRPVAPALLWLDSRAGRLVEEIRGSDRNAPLYRRTGSGLIACQQGPQLAWLQAHVPDTIARATTAFHCKDWLYFLLTGERATDPSEATFSCGDYRKRGFDAETARLIGIADLTRLFPQVVDGAVATHPLTAAAAIETGLPEGVPVCLGYVDVICNALGAGLYDPSPDVGCTIIGSTGMHMRLVRSADAVTLNREATGYTMPFPVPGHYAQMQSNMAATLNIDWMLDLACDMLAAEGVTRTRADLIGRLDDQVLQAKPGEVLFHPFISDAGERGPFVSHEASAQFFGLRSRHRYGDLMRGVMEGLAFAARDCYAAMGSLPRDVRITGGAAKSRALGVILGAALDCDVRICSRGEAGAAGAAMIAAVAIDAYPDMRACAEQWVAPHLSPPQSPDAALAKRYASIFPTYLDARLASRPVWKQLAALRAGGDHV</sequence>
<gene>
    <name evidence="6" type="ORF">HAP48_016935</name>
    <name evidence="7" type="ORF">WDK88_28225</name>
</gene>
<dbReference type="SUPFAM" id="SSF53067">
    <property type="entry name" value="Actin-like ATPase domain"/>
    <property type="match status" value="2"/>
</dbReference>
<evidence type="ECO:0000313" key="8">
    <source>
        <dbReference type="Proteomes" id="UP001432046"/>
    </source>
</evidence>
<dbReference type="InterPro" id="IPR018485">
    <property type="entry name" value="FGGY_C"/>
</dbReference>
<protein>
    <submittedName>
        <fullName evidence="6 7">Carbohydrate kinase</fullName>
        <ecNumber evidence="7">2.7.1.-</ecNumber>
    </submittedName>
</protein>
<dbReference type="EMBL" id="JAAOLE020000001">
    <property type="protein sequence ID" value="NVI44603.1"/>
    <property type="molecule type" value="Genomic_DNA"/>
</dbReference>
<dbReference type="InterPro" id="IPR050406">
    <property type="entry name" value="FGGY_Carb_Kinase"/>
</dbReference>
<dbReference type="PANTHER" id="PTHR43095:SF5">
    <property type="entry name" value="XYLULOSE KINASE"/>
    <property type="match status" value="1"/>
</dbReference>
<evidence type="ECO:0000313" key="6">
    <source>
        <dbReference type="EMBL" id="NVI44603.1"/>
    </source>
</evidence>
<dbReference type="InterPro" id="IPR018484">
    <property type="entry name" value="FGGY_N"/>
</dbReference>
<dbReference type="Pfam" id="PF02782">
    <property type="entry name" value="FGGY_C"/>
    <property type="match status" value="1"/>
</dbReference>
<dbReference type="Proteomes" id="UP001432046">
    <property type="component" value="Chromosome"/>
</dbReference>
<evidence type="ECO:0000259" key="5">
    <source>
        <dbReference type="Pfam" id="PF02782"/>
    </source>
</evidence>
<dbReference type="InterPro" id="IPR000577">
    <property type="entry name" value="Carb_kinase_FGGY"/>
</dbReference>
<evidence type="ECO:0000259" key="4">
    <source>
        <dbReference type="Pfam" id="PF00370"/>
    </source>
</evidence>